<dbReference type="PROSITE" id="PS50072">
    <property type="entry name" value="CSA_PPIASE_2"/>
    <property type="match status" value="1"/>
</dbReference>
<dbReference type="Gene3D" id="2.40.100.10">
    <property type="entry name" value="Cyclophilin-like"/>
    <property type="match status" value="1"/>
</dbReference>
<dbReference type="EMBL" id="PIXR01003206">
    <property type="protein sequence ID" value="TBT97062.1"/>
    <property type="molecule type" value="Genomic_DNA"/>
</dbReference>
<evidence type="ECO:0000313" key="6">
    <source>
        <dbReference type="EMBL" id="TBT97062.1"/>
    </source>
</evidence>
<dbReference type="Pfam" id="PF00160">
    <property type="entry name" value="Pro_isomerase"/>
    <property type="match status" value="1"/>
</dbReference>
<dbReference type="GO" id="GO:0016018">
    <property type="term" value="F:cyclosporin A binding"/>
    <property type="evidence" value="ECO:0007669"/>
    <property type="project" value="TreeGrafter"/>
</dbReference>
<evidence type="ECO:0000256" key="1">
    <source>
        <dbReference type="ARBA" id="ARBA00000971"/>
    </source>
</evidence>
<dbReference type="PIRSF" id="PIRSF001467">
    <property type="entry name" value="Peptidylpro_ismrse"/>
    <property type="match status" value="1"/>
</dbReference>
<dbReference type="GO" id="GO:0006457">
    <property type="term" value="P:protein folding"/>
    <property type="evidence" value="ECO:0007669"/>
    <property type="project" value="InterPro"/>
</dbReference>
<reference evidence="6 7" key="1">
    <citation type="submission" date="2017-12" db="EMBL/GenBank/DDBJ databases">
        <authorList>
            <person name="Pombert J.-F."/>
            <person name="Haag K.L."/>
            <person name="Ebert D."/>
        </authorList>
    </citation>
    <scope>NUCLEOTIDE SEQUENCE [LARGE SCALE GENOMIC DNA]</scope>
    <source>
        <strain evidence="6">IL-BN-2</strain>
    </source>
</reference>
<dbReference type="PROSITE" id="PS00170">
    <property type="entry name" value="CSA_PPIASE_1"/>
    <property type="match status" value="1"/>
</dbReference>
<dbReference type="SUPFAM" id="SSF50891">
    <property type="entry name" value="Cyclophilin-like"/>
    <property type="match status" value="1"/>
</dbReference>
<sequence length="213" mass="24951">MVMLLIFFTILKFIRNLKKEEMIFNKRNDIYMDISYVNIESKERVTERIIIKLYYDDVPRTCLNFYKFVEGFEVEEEDGKIKNLRYLNSTFHRIIKDFVIQGGDVVRHDGRGSISIYGKQFKDENFMYKHDRVGLLSMANHGPDTNGCQYFITLGKAEWLDGKHVIFGEVLNEYLDVIKRISMVETRGRDNRPTSMVSVVGCGFIKKSGKDEL</sequence>
<dbReference type="AlphaFoldDB" id="A0A4Q9KQX7"/>
<dbReference type="FunFam" id="2.40.100.10:FF:000025">
    <property type="entry name" value="Peptidyl-prolyl cis-trans isomerase CYP19-2"/>
    <property type="match status" value="1"/>
</dbReference>
<gene>
    <name evidence="6" type="ORF">CWI39_3206p0010</name>
</gene>
<dbReference type="InterPro" id="IPR024936">
    <property type="entry name" value="Cyclophilin-type_PPIase"/>
</dbReference>
<dbReference type="PRINTS" id="PR00153">
    <property type="entry name" value="CSAPPISMRASE"/>
</dbReference>
<comment type="catalytic activity">
    <reaction evidence="1 4">
        <text>[protein]-peptidylproline (omega=180) = [protein]-peptidylproline (omega=0)</text>
        <dbReference type="Rhea" id="RHEA:16237"/>
        <dbReference type="Rhea" id="RHEA-COMP:10747"/>
        <dbReference type="Rhea" id="RHEA-COMP:10748"/>
        <dbReference type="ChEBI" id="CHEBI:83833"/>
        <dbReference type="ChEBI" id="CHEBI:83834"/>
        <dbReference type="EC" id="5.2.1.8"/>
    </reaction>
</comment>
<name>A0A4Q9KQX7_9MICR</name>
<evidence type="ECO:0000256" key="2">
    <source>
        <dbReference type="ARBA" id="ARBA00023110"/>
    </source>
</evidence>
<dbReference type="GO" id="GO:0005737">
    <property type="term" value="C:cytoplasm"/>
    <property type="evidence" value="ECO:0007669"/>
    <property type="project" value="TreeGrafter"/>
</dbReference>
<dbReference type="VEuPathDB" id="MicrosporidiaDB:CWI36_1316p0010"/>
<organism evidence="6 7">
    <name type="scientific">Hamiltosporidium magnivora</name>
    <dbReference type="NCBI Taxonomy" id="148818"/>
    <lineage>
        <taxon>Eukaryota</taxon>
        <taxon>Fungi</taxon>
        <taxon>Fungi incertae sedis</taxon>
        <taxon>Microsporidia</taxon>
        <taxon>Dubosqiidae</taxon>
        <taxon>Hamiltosporidium</taxon>
    </lineage>
</organism>
<comment type="function">
    <text evidence="4">PPIases accelerate the folding of proteins. It catalyzes the cis-trans isomerization of proline imidic peptide bonds in oligopeptides.</text>
</comment>
<feature type="domain" description="PPIase cyclophilin-type" evidence="5">
    <location>
        <begin position="36"/>
        <end position="204"/>
    </location>
</feature>
<dbReference type="PANTHER" id="PTHR11071">
    <property type="entry name" value="PEPTIDYL-PROLYL CIS-TRANS ISOMERASE"/>
    <property type="match status" value="1"/>
</dbReference>
<dbReference type="InterPro" id="IPR029000">
    <property type="entry name" value="Cyclophilin-like_dom_sf"/>
</dbReference>
<keyword evidence="4" id="KW-0732">Signal</keyword>
<dbReference type="GO" id="GO:0003755">
    <property type="term" value="F:peptidyl-prolyl cis-trans isomerase activity"/>
    <property type="evidence" value="ECO:0007669"/>
    <property type="project" value="UniProtKB-UniRule"/>
</dbReference>
<dbReference type="Proteomes" id="UP000293045">
    <property type="component" value="Unassembled WGS sequence"/>
</dbReference>
<protein>
    <recommendedName>
        <fullName evidence="4">Peptidyl-prolyl cis-trans isomerase</fullName>
        <shortName evidence="4">PPIase</shortName>
        <ecNumber evidence="4">5.2.1.8</ecNumber>
    </recommendedName>
</protein>
<dbReference type="EC" id="5.2.1.8" evidence="4"/>
<dbReference type="InterPro" id="IPR020892">
    <property type="entry name" value="Cyclophilin-type_PPIase_CS"/>
</dbReference>
<dbReference type="InterPro" id="IPR002130">
    <property type="entry name" value="Cyclophilin-type_PPIase_dom"/>
</dbReference>
<dbReference type="VEuPathDB" id="MicrosporidiaDB:CWI39_3206p0010"/>
<keyword evidence="2 4" id="KW-0697">Rotamase</keyword>
<evidence type="ECO:0000313" key="7">
    <source>
        <dbReference type="Proteomes" id="UP000293045"/>
    </source>
</evidence>
<accession>A0A4Q9KQX7</accession>
<proteinExistence type="inferred from homology"/>
<keyword evidence="3 4" id="KW-0413">Isomerase</keyword>
<feature type="signal peptide" evidence="4">
    <location>
        <begin position="1"/>
        <end position="19"/>
    </location>
</feature>
<evidence type="ECO:0000259" key="5">
    <source>
        <dbReference type="PROSITE" id="PS50072"/>
    </source>
</evidence>
<evidence type="ECO:0000256" key="4">
    <source>
        <dbReference type="RuleBase" id="RU363019"/>
    </source>
</evidence>
<feature type="chain" id="PRO_5020980978" description="Peptidyl-prolyl cis-trans isomerase" evidence="4">
    <location>
        <begin position="20"/>
        <end position="213"/>
    </location>
</feature>
<dbReference type="PANTHER" id="PTHR11071:SF561">
    <property type="entry name" value="PEPTIDYL-PROLYL CIS-TRANS ISOMERASE D-RELATED"/>
    <property type="match status" value="1"/>
</dbReference>
<comment type="similarity">
    <text evidence="4">Belongs to the cyclophilin-type PPIase family.</text>
</comment>
<evidence type="ECO:0000256" key="3">
    <source>
        <dbReference type="ARBA" id="ARBA00023235"/>
    </source>
</evidence>
<comment type="caution">
    <text evidence="6">The sequence shown here is derived from an EMBL/GenBank/DDBJ whole genome shotgun (WGS) entry which is preliminary data.</text>
</comment>